<keyword evidence="11 17" id="KW-0663">Pyridoxal phosphate</keyword>
<comment type="pathway">
    <text evidence="4">Lipid metabolism; sphingolipid metabolism.</text>
</comment>
<dbReference type="EMBL" id="VCEB01000007">
    <property type="protein sequence ID" value="KAB0375420.1"/>
    <property type="molecule type" value="Genomic_DNA"/>
</dbReference>
<keyword evidence="8" id="KW-0808">Transferase</keyword>
<dbReference type="GO" id="GO:0005783">
    <property type="term" value="C:endoplasmic reticulum"/>
    <property type="evidence" value="ECO:0007669"/>
    <property type="project" value="UniProtKB-SubCell"/>
</dbReference>
<dbReference type="Pfam" id="PF00155">
    <property type="entry name" value="Aminotran_1_2"/>
    <property type="match status" value="1"/>
</dbReference>
<evidence type="ECO:0000256" key="6">
    <source>
        <dbReference type="ARBA" id="ARBA00008392"/>
    </source>
</evidence>
<dbReference type="FunFam" id="3.40.640.10:FF:000047">
    <property type="entry name" value="serine palmitoyltransferase 2 isoform X1"/>
    <property type="match status" value="1"/>
</dbReference>
<comment type="similarity">
    <text evidence="6 17">Belongs to the class-II pyridoxal-phosphate-dependent aminotransferase family.</text>
</comment>
<protein>
    <recommendedName>
        <fullName evidence="7">serine C-palmitoyltransferase</fullName>
        <ecNumber evidence="7">2.3.1.50</ecNumber>
    </recommendedName>
</protein>
<dbReference type="EC" id="2.3.1.50" evidence="7"/>
<keyword evidence="9" id="KW-0812">Transmembrane</keyword>
<evidence type="ECO:0000313" key="19">
    <source>
        <dbReference type="EMBL" id="KAB0375420.1"/>
    </source>
</evidence>
<dbReference type="InterPro" id="IPR015424">
    <property type="entry name" value="PyrdxlP-dep_Trfase"/>
</dbReference>
<sequence>MISGLLLNTLNSFSPCVRFHFVFALCSAGSLLCKLFTPAHNLFVLALTTKASIDCVLIGPRDDNYLNCYIHHVTQNGGLYKRPFNEGFEETPMLVAVLTYVGYGVLTLFGYLRDFLRHWRIEKCHHATEREEQKDFVSLYQDFENFYTRNLYMRIRDNWNRPICSVPGARVDIMERQSHDYNWSFKYTGNVIKDVINMGSYNYLGFARNTGPCQEAAAKVLEEYGVGVCSTRQEIGNLDKHEELEKLVASFLGVEAAMAYGMGFATNSMNIPALVSKGCLILSDELNHASLVLGARLSGATIRVFKHNNMQSLEKLLKDAIVYGQPRTRRPWKKILILVEGIYSMEGSIVRLPEVIALKKKYKAYLYLDEAHSIGALGPTGRGVVDYFGLDPEDVDIMMGTFTKSFGASGGYIGGKKQDLCTLCFILLPGFLFSVCSAFGREMLKRNIGVVVVGFPATPIIESRARFCLSAAHTREMLDTALKEIDEVGDLLHLKYSRHRSVPLLDRPFDETTYEETED</sequence>
<accession>A0A5N3XPZ6</accession>
<dbReference type="GO" id="GO:0030170">
    <property type="term" value="F:pyridoxal phosphate binding"/>
    <property type="evidence" value="ECO:0007669"/>
    <property type="project" value="InterPro"/>
</dbReference>
<evidence type="ECO:0000256" key="4">
    <source>
        <dbReference type="ARBA" id="ARBA00004760"/>
    </source>
</evidence>
<keyword evidence="20" id="KW-1185">Reference proteome</keyword>
<evidence type="ECO:0000256" key="16">
    <source>
        <dbReference type="ARBA" id="ARBA00023315"/>
    </source>
</evidence>
<dbReference type="PANTHER" id="PTHR13693:SF79">
    <property type="entry name" value="SERINE PALMITOYLTRANSFERASE 2"/>
    <property type="match status" value="1"/>
</dbReference>
<proteinExistence type="inferred from homology"/>
<keyword evidence="15" id="KW-0472">Membrane</keyword>
<comment type="cofactor">
    <cofactor evidence="1 17">
        <name>pyridoxal 5'-phosphate</name>
        <dbReference type="ChEBI" id="CHEBI:597326"/>
    </cofactor>
</comment>
<dbReference type="SUPFAM" id="SSF53383">
    <property type="entry name" value="PLP-dependent transferases"/>
    <property type="match status" value="1"/>
</dbReference>
<dbReference type="PROSITE" id="PS00599">
    <property type="entry name" value="AA_TRANSFER_CLASS_2"/>
    <property type="match status" value="1"/>
</dbReference>
<evidence type="ECO:0000256" key="7">
    <source>
        <dbReference type="ARBA" id="ARBA00013220"/>
    </source>
</evidence>
<dbReference type="GO" id="GO:0017059">
    <property type="term" value="C:serine palmitoyltransferase complex"/>
    <property type="evidence" value="ECO:0007669"/>
    <property type="project" value="TreeGrafter"/>
</dbReference>
<evidence type="ECO:0000256" key="10">
    <source>
        <dbReference type="ARBA" id="ARBA00022824"/>
    </source>
</evidence>
<keyword evidence="13" id="KW-1133">Transmembrane helix</keyword>
<dbReference type="GO" id="GO:0004758">
    <property type="term" value="F:serine C-palmitoyltransferase activity"/>
    <property type="evidence" value="ECO:0007669"/>
    <property type="project" value="UniProtKB-EC"/>
</dbReference>
<evidence type="ECO:0000256" key="3">
    <source>
        <dbReference type="ARBA" id="ARBA00004370"/>
    </source>
</evidence>
<evidence type="ECO:0000256" key="15">
    <source>
        <dbReference type="ARBA" id="ARBA00023136"/>
    </source>
</evidence>
<keyword evidence="12" id="KW-0746">Sphingolipid metabolism</keyword>
<evidence type="ECO:0000313" key="20">
    <source>
        <dbReference type="Proteomes" id="UP000326062"/>
    </source>
</evidence>
<evidence type="ECO:0000256" key="5">
    <source>
        <dbReference type="ARBA" id="ARBA00004991"/>
    </source>
</evidence>
<evidence type="ECO:0000256" key="14">
    <source>
        <dbReference type="ARBA" id="ARBA00023098"/>
    </source>
</evidence>
<evidence type="ECO:0000256" key="17">
    <source>
        <dbReference type="RuleBase" id="RU003693"/>
    </source>
</evidence>
<keyword evidence="10" id="KW-0256">Endoplasmic reticulum</keyword>
<evidence type="ECO:0000256" key="1">
    <source>
        <dbReference type="ARBA" id="ARBA00001933"/>
    </source>
</evidence>
<evidence type="ECO:0000256" key="12">
    <source>
        <dbReference type="ARBA" id="ARBA00022919"/>
    </source>
</evidence>
<dbReference type="InterPro" id="IPR015422">
    <property type="entry name" value="PyrdxlP-dep_Trfase_small"/>
</dbReference>
<dbReference type="InterPro" id="IPR050087">
    <property type="entry name" value="AON_synthase_class-II"/>
</dbReference>
<name>A0A5N3XPZ6_MUNRE</name>
<comment type="pathway">
    <text evidence="5">Sphingolipid metabolism.</text>
</comment>
<evidence type="ECO:0000256" key="2">
    <source>
        <dbReference type="ARBA" id="ARBA00004240"/>
    </source>
</evidence>
<dbReference type="PANTHER" id="PTHR13693">
    <property type="entry name" value="CLASS II AMINOTRANSFERASE/8-AMINO-7-OXONONANOATE SYNTHASE"/>
    <property type="match status" value="1"/>
</dbReference>
<keyword evidence="14" id="KW-0443">Lipid metabolism</keyword>
<evidence type="ECO:0000256" key="9">
    <source>
        <dbReference type="ARBA" id="ARBA00022692"/>
    </source>
</evidence>
<dbReference type="InterPro" id="IPR015421">
    <property type="entry name" value="PyrdxlP-dep_Trfase_major"/>
</dbReference>
<evidence type="ECO:0000259" key="18">
    <source>
        <dbReference type="Pfam" id="PF00155"/>
    </source>
</evidence>
<reference evidence="19 20" key="1">
    <citation type="submission" date="2019-06" db="EMBL/GenBank/DDBJ databases">
        <title>Discovery of a novel chromosome fission-fusion reversal in muntjac.</title>
        <authorList>
            <person name="Mudd A.B."/>
            <person name="Bredeson J.V."/>
            <person name="Baum R."/>
            <person name="Hockemeyer D."/>
            <person name="Rokhsar D.S."/>
        </authorList>
    </citation>
    <scope>NUCLEOTIDE SEQUENCE [LARGE SCALE GENOMIC DNA]</scope>
    <source>
        <strain evidence="19">UCam_UCB_Mr</strain>
        <tissue evidence="19">Fibroblast cell line</tissue>
    </source>
</reference>
<comment type="caution">
    <text evidence="19">The sequence shown here is derived from an EMBL/GenBank/DDBJ whole genome shotgun (WGS) entry which is preliminary data.</text>
</comment>
<dbReference type="InterPro" id="IPR004839">
    <property type="entry name" value="Aminotransferase_I/II_large"/>
</dbReference>
<gene>
    <name evidence="19" type="ORF">FD755_013912</name>
</gene>
<dbReference type="Gene3D" id="3.40.640.10">
    <property type="entry name" value="Type I PLP-dependent aspartate aminotransferase-like (Major domain)"/>
    <property type="match status" value="1"/>
</dbReference>
<evidence type="ECO:0000256" key="13">
    <source>
        <dbReference type="ARBA" id="ARBA00022989"/>
    </source>
</evidence>
<organism evidence="19 20">
    <name type="scientific">Muntiacus reevesi</name>
    <name type="common">Reeves' muntjac</name>
    <name type="synonym">Cervus reevesi</name>
    <dbReference type="NCBI Taxonomy" id="9886"/>
    <lineage>
        <taxon>Eukaryota</taxon>
        <taxon>Metazoa</taxon>
        <taxon>Chordata</taxon>
        <taxon>Craniata</taxon>
        <taxon>Vertebrata</taxon>
        <taxon>Euteleostomi</taxon>
        <taxon>Mammalia</taxon>
        <taxon>Eutheria</taxon>
        <taxon>Laurasiatheria</taxon>
        <taxon>Artiodactyla</taxon>
        <taxon>Ruminantia</taxon>
        <taxon>Pecora</taxon>
        <taxon>Cervidae</taxon>
        <taxon>Muntiacinae</taxon>
        <taxon>Muntiacus</taxon>
    </lineage>
</organism>
<dbReference type="AlphaFoldDB" id="A0A5N3XPZ6"/>
<evidence type="ECO:0000256" key="11">
    <source>
        <dbReference type="ARBA" id="ARBA00022898"/>
    </source>
</evidence>
<dbReference type="GO" id="GO:0046513">
    <property type="term" value="P:ceramide biosynthetic process"/>
    <property type="evidence" value="ECO:0007669"/>
    <property type="project" value="TreeGrafter"/>
</dbReference>
<keyword evidence="16" id="KW-0012">Acyltransferase</keyword>
<dbReference type="Gene3D" id="3.90.1150.10">
    <property type="entry name" value="Aspartate Aminotransferase, domain 1"/>
    <property type="match status" value="2"/>
</dbReference>
<dbReference type="InterPro" id="IPR001917">
    <property type="entry name" value="Aminotrans_II_pyridoxalP_BS"/>
</dbReference>
<dbReference type="Proteomes" id="UP000326062">
    <property type="component" value="Chromosome 8"/>
</dbReference>
<comment type="subcellular location">
    <subcellularLocation>
        <location evidence="2">Endoplasmic reticulum</location>
    </subcellularLocation>
    <subcellularLocation>
        <location evidence="3">Membrane</location>
    </subcellularLocation>
</comment>
<evidence type="ECO:0000256" key="8">
    <source>
        <dbReference type="ARBA" id="ARBA00022679"/>
    </source>
</evidence>
<dbReference type="GO" id="GO:0046512">
    <property type="term" value="P:sphingosine biosynthetic process"/>
    <property type="evidence" value="ECO:0007669"/>
    <property type="project" value="TreeGrafter"/>
</dbReference>
<dbReference type="CDD" id="cd06454">
    <property type="entry name" value="KBL_like"/>
    <property type="match status" value="1"/>
</dbReference>
<feature type="domain" description="Aminotransferase class I/classII large" evidence="18">
    <location>
        <begin position="193"/>
        <end position="433"/>
    </location>
</feature>
<dbReference type="GO" id="GO:0016020">
    <property type="term" value="C:membrane"/>
    <property type="evidence" value="ECO:0007669"/>
    <property type="project" value="UniProtKB-SubCell"/>
</dbReference>